<dbReference type="EMBL" id="ACVR01000072">
    <property type="protein sequence ID" value="EET81305.1"/>
    <property type="molecule type" value="Genomic_DNA"/>
</dbReference>
<dbReference type="RefSeq" id="WP_005016288.1">
    <property type="nucleotide sequence ID" value="NZ_ACVR01000072.1"/>
</dbReference>
<evidence type="ECO:0000313" key="1">
    <source>
        <dbReference type="EMBL" id="EET81305.1"/>
    </source>
</evidence>
<protein>
    <recommendedName>
        <fullName evidence="3">DUF3168 domain-containing protein</fullName>
    </recommendedName>
</protein>
<gene>
    <name evidence="1" type="ORF">ACIRA0001_0086</name>
</gene>
<accession>A0ABM9YK95</accession>
<dbReference type="Pfam" id="PF11367">
    <property type="entry name" value="Tail_completion_gp17"/>
    <property type="match status" value="1"/>
</dbReference>
<dbReference type="InterPro" id="IPR021508">
    <property type="entry name" value="Gp17-like"/>
</dbReference>
<reference evidence="1 2" key="1">
    <citation type="submission" date="2009-07" db="EMBL/GenBank/DDBJ databases">
        <authorList>
            <person name="Madupu R."/>
            <person name="Durkin A.S."/>
            <person name="Torralba M."/>
            <person name="Methe B."/>
            <person name="Sutton G.G."/>
            <person name="Strausberg R.L."/>
            <person name="Nelson K.E."/>
        </authorList>
    </citation>
    <scope>NUCLEOTIDE SEQUENCE [LARGE SCALE GENOMIC DNA]</scope>
    <source>
        <strain evidence="1 2">SK82</strain>
    </source>
</reference>
<organism evidence="1 2">
    <name type="scientific">Acinetobacter radioresistens SK82</name>
    <dbReference type="NCBI Taxonomy" id="596318"/>
    <lineage>
        <taxon>Bacteria</taxon>
        <taxon>Pseudomonadati</taxon>
        <taxon>Pseudomonadota</taxon>
        <taxon>Gammaproteobacteria</taxon>
        <taxon>Moraxellales</taxon>
        <taxon>Moraxellaceae</taxon>
        <taxon>Acinetobacter</taxon>
    </lineage>
</organism>
<dbReference type="Proteomes" id="UP000018419">
    <property type="component" value="Unassembled WGS sequence"/>
</dbReference>
<evidence type="ECO:0008006" key="3">
    <source>
        <dbReference type="Google" id="ProtNLM"/>
    </source>
</evidence>
<keyword evidence="2" id="KW-1185">Reference proteome</keyword>
<name>A0ABM9YK95_ACIRA</name>
<sequence length="118" mass="13440">MLASEIVYTTLKDLFKNEVWPDPKPESGKTVLPYMTYLKVSGVAENTIEGYTGHDLVRMQLNIYASSELAAEKLASQVKYLMSEQNLAACESLGDRSDYDEPTNLHYQQLDFYIFQCL</sequence>
<proteinExistence type="predicted"/>
<comment type="caution">
    <text evidence="1">The sequence shown here is derived from an EMBL/GenBank/DDBJ whole genome shotgun (WGS) entry which is preliminary data.</text>
</comment>
<evidence type="ECO:0000313" key="2">
    <source>
        <dbReference type="Proteomes" id="UP000018419"/>
    </source>
</evidence>